<organism evidence="5 6">
    <name type="scientific">Aneurinibacillus danicus</name>
    <dbReference type="NCBI Taxonomy" id="267746"/>
    <lineage>
        <taxon>Bacteria</taxon>
        <taxon>Bacillati</taxon>
        <taxon>Bacillota</taxon>
        <taxon>Bacilli</taxon>
        <taxon>Bacillales</taxon>
        <taxon>Paenibacillaceae</taxon>
        <taxon>Aneurinibacillus group</taxon>
        <taxon>Aneurinibacillus</taxon>
    </lineage>
</organism>
<dbReference type="PANTHER" id="PTHR22550">
    <property type="entry name" value="SPORE GERMINATION PROTEIN"/>
    <property type="match status" value="1"/>
</dbReference>
<keyword evidence="4" id="KW-0812">Transmembrane</keyword>
<feature type="transmembrane region" description="Helical" evidence="4">
    <location>
        <begin position="394"/>
        <end position="419"/>
    </location>
</feature>
<comment type="similarity">
    <text evidence="1">Belongs to the GerABKA family.</text>
</comment>
<feature type="transmembrane region" description="Helical" evidence="4">
    <location>
        <begin position="431"/>
        <end position="455"/>
    </location>
</feature>
<dbReference type="EMBL" id="BJXX01000063">
    <property type="protein sequence ID" value="GEN34066.1"/>
    <property type="molecule type" value="Genomic_DNA"/>
</dbReference>
<evidence type="ECO:0000313" key="6">
    <source>
        <dbReference type="Proteomes" id="UP000321157"/>
    </source>
</evidence>
<protein>
    <submittedName>
        <fullName evidence="5">Putative membrane protein YfkQ</fullName>
    </submittedName>
</protein>
<evidence type="ECO:0000256" key="1">
    <source>
        <dbReference type="ARBA" id="ARBA00005278"/>
    </source>
</evidence>
<evidence type="ECO:0000256" key="4">
    <source>
        <dbReference type="SAM" id="Phobius"/>
    </source>
</evidence>
<reference evidence="5 6" key="1">
    <citation type="submission" date="2019-07" db="EMBL/GenBank/DDBJ databases">
        <title>Whole genome shotgun sequence of Aneurinibacillus danicus NBRC 102444.</title>
        <authorList>
            <person name="Hosoyama A."/>
            <person name="Uohara A."/>
            <person name="Ohji S."/>
            <person name="Ichikawa N."/>
        </authorList>
    </citation>
    <scope>NUCLEOTIDE SEQUENCE [LARGE SCALE GENOMIC DNA]</scope>
    <source>
        <strain evidence="5 6">NBRC 102444</strain>
    </source>
</reference>
<sequence length="538" mass="59913">MKRTRKQKREVEEQVQQLNDKDIYELTSLPISSSLEENKKILDQLFKDSSDIVIREFTFHDGKPAIAIFVDGLIHTQGINDVLKSIMVFKGEGTNIEVLKRAVIPSAQIAHVDNYADFLQPVLSGDTGVFIEGVGSALLLGIRGPQLRSVGEPESESVIRGPREGFIESLRTNTALIRRRLKTPRLKIKPLMLGKESNTNIALAYIEGIVDPETLKEVQQRLQKIEIDAILETGYIEELIEDSTFSPFPQVQYSERPDTVAAALLEGRIAIMVDGTPIVLIVPTTFWTMMQANEDYYERFQIATLIRWLRYFSLALSLLTPAMYVAVTTYHQAMLPTTLLLSVAAARETIPFPAVVETLIMEVSFEALREAGVRLPKTVGQAVSILGALVVGQAAVQAGIVSAPMVIVVSITGIASFTIPRYNSAITFRMLRFPLIIAASLFGIYGIMLGIILILGHMANLRSFGVPYLSPISPFSTKDIKDVAFRMPWPLMIKRPSFFSIGDEDRMGRELQRAVLEEGGQTGKYIEHDTNQREKDNE</sequence>
<accession>A0A511V557</accession>
<dbReference type="Pfam" id="PF03323">
    <property type="entry name" value="GerA"/>
    <property type="match status" value="1"/>
</dbReference>
<feature type="region of interest" description="Disordered" evidence="3">
    <location>
        <begin position="518"/>
        <end position="538"/>
    </location>
</feature>
<dbReference type="AlphaFoldDB" id="A0A511V557"/>
<dbReference type="InterPro" id="IPR050768">
    <property type="entry name" value="UPF0353/GerABKA_families"/>
</dbReference>
<evidence type="ECO:0000313" key="5">
    <source>
        <dbReference type="EMBL" id="GEN34066.1"/>
    </source>
</evidence>
<keyword evidence="2 4" id="KW-0472">Membrane</keyword>
<evidence type="ECO:0000256" key="3">
    <source>
        <dbReference type="SAM" id="MobiDB-lite"/>
    </source>
</evidence>
<evidence type="ECO:0000256" key="2">
    <source>
        <dbReference type="ARBA" id="ARBA00023136"/>
    </source>
</evidence>
<dbReference type="InterPro" id="IPR004995">
    <property type="entry name" value="Spore_Ger"/>
</dbReference>
<keyword evidence="4" id="KW-1133">Transmembrane helix</keyword>
<dbReference type="GO" id="GO:0016020">
    <property type="term" value="C:membrane"/>
    <property type="evidence" value="ECO:0007669"/>
    <property type="project" value="InterPro"/>
</dbReference>
<dbReference type="RefSeq" id="WP_146809352.1">
    <property type="nucleotide sequence ID" value="NZ_BJXX01000063.1"/>
</dbReference>
<proteinExistence type="inferred from homology"/>
<gene>
    <name evidence="5" type="primary">yfkQ</name>
    <name evidence="5" type="ORF">ADA01nite_15260</name>
</gene>
<dbReference type="Proteomes" id="UP000321157">
    <property type="component" value="Unassembled WGS sequence"/>
</dbReference>
<feature type="compositionally biased region" description="Basic and acidic residues" evidence="3">
    <location>
        <begin position="525"/>
        <end position="538"/>
    </location>
</feature>
<dbReference type="OrthoDB" id="1726708at2"/>
<dbReference type="PIRSF" id="PIRSF005690">
    <property type="entry name" value="GerBA"/>
    <property type="match status" value="1"/>
</dbReference>
<dbReference type="GO" id="GO:0009847">
    <property type="term" value="P:spore germination"/>
    <property type="evidence" value="ECO:0007669"/>
    <property type="project" value="InterPro"/>
</dbReference>
<feature type="transmembrane region" description="Helical" evidence="4">
    <location>
        <begin position="308"/>
        <end position="327"/>
    </location>
</feature>
<keyword evidence="6" id="KW-1185">Reference proteome</keyword>
<name>A0A511V557_9BACL</name>
<comment type="caution">
    <text evidence="5">The sequence shown here is derived from an EMBL/GenBank/DDBJ whole genome shotgun (WGS) entry which is preliminary data.</text>
</comment>
<dbReference type="PANTHER" id="PTHR22550:SF5">
    <property type="entry name" value="LEUCINE ZIPPER PROTEIN 4"/>
    <property type="match status" value="1"/>
</dbReference>